<proteinExistence type="predicted"/>
<evidence type="ECO:0000256" key="1">
    <source>
        <dbReference type="SAM" id="SignalP"/>
    </source>
</evidence>
<evidence type="ECO:0000313" key="4">
    <source>
        <dbReference type="Proteomes" id="UP000054937"/>
    </source>
</evidence>
<comment type="caution">
    <text evidence="3">The sequence shown here is derived from an EMBL/GenBank/DDBJ whole genome shotgun (WGS) entry which is preliminary data.</text>
</comment>
<dbReference type="FunCoup" id="A0A0V0R8W4">
    <property type="interactions" value="59"/>
</dbReference>
<dbReference type="Pfam" id="PF00085">
    <property type="entry name" value="Thioredoxin"/>
    <property type="match status" value="1"/>
</dbReference>
<gene>
    <name evidence="3" type="ORF">PPERSA_12059</name>
</gene>
<keyword evidence="1" id="KW-0732">Signal</keyword>
<accession>A0A0V0R8W4</accession>
<dbReference type="SUPFAM" id="SSF52833">
    <property type="entry name" value="Thioredoxin-like"/>
    <property type="match status" value="1"/>
</dbReference>
<dbReference type="OrthoDB" id="72053at2759"/>
<dbReference type="PROSITE" id="PS51352">
    <property type="entry name" value="THIOREDOXIN_2"/>
    <property type="match status" value="1"/>
</dbReference>
<dbReference type="PANTHER" id="PTHR45672">
    <property type="entry name" value="PROTEIN DISULFIDE-ISOMERASE C17H9.14C-RELATED"/>
    <property type="match status" value="1"/>
</dbReference>
<dbReference type="AlphaFoldDB" id="A0A0V0R8W4"/>
<protein>
    <submittedName>
        <fullName evidence="3">Thioredoxin-like fold</fullName>
    </submittedName>
</protein>
<organism evidence="3 4">
    <name type="scientific">Pseudocohnilembus persalinus</name>
    <name type="common">Ciliate</name>
    <dbReference type="NCBI Taxonomy" id="266149"/>
    <lineage>
        <taxon>Eukaryota</taxon>
        <taxon>Sar</taxon>
        <taxon>Alveolata</taxon>
        <taxon>Ciliophora</taxon>
        <taxon>Intramacronucleata</taxon>
        <taxon>Oligohymenophorea</taxon>
        <taxon>Scuticociliatia</taxon>
        <taxon>Philasterida</taxon>
        <taxon>Pseudocohnilembidae</taxon>
        <taxon>Pseudocohnilembus</taxon>
    </lineage>
</organism>
<dbReference type="GO" id="GO:0003756">
    <property type="term" value="F:protein disulfide isomerase activity"/>
    <property type="evidence" value="ECO:0007669"/>
    <property type="project" value="TreeGrafter"/>
</dbReference>
<dbReference type="GO" id="GO:0006457">
    <property type="term" value="P:protein folding"/>
    <property type="evidence" value="ECO:0007669"/>
    <property type="project" value="TreeGrafter"/>
</dbReference>
<dbReference type="InterPro" id="IPR051063">
    <property type="entry name" value="PDI"/>
</dbReference>
<feature type="domain" description="Thioredoxin" evidence="2">
    <location>
        <begin position="19"/>
        <end position="130"/>
    </location>
</feature>
<sequence>MKFIIALILVIIACAQGHQVNNDQVTVYTQNNFGTEFNFDKPTFFLLYAPWCGHCKRLMPTWNELQEKMPDVRIAAVDCDSSKKFCGNFAENGRMGYPMLRFVGTDEKVYTYSGARDASSLIKFATGGYKNASKVVDFPQKLKEELKSQTQQKNVEL</sequence>
<dbReference type="InterPro" id="IPR036249">
    <property type="entry name" value="Thioredoxin-like_sf"/>
</dbReference>
<dbReference type="CDD" id="cd02961">
    <property type="entry name" value="PDI_a_family"/>
    <property type="match status" value="1"/>
</dbReference>
<name>A0A0V0R8W4_PSEPJ</name>
<dbReference type="Gene3D" id="3.40.30.10">
    <property type="entry name" value="Glutaredoxin"/>
    <property type="match status" value="1"/>
</dbReference>
<keyword evidence="4" id="KW-1185">Reference proteome</keyword>
<feature type="signal peptide" evidence="1">
    <location>
        <begin position="1"/>
        <end position="17"/>
    </location>
</feature>
<evidence type="ECO:0000313" key="3">
    <source>
        <dbReference type="EMBL" id="KRX10935.1"/>
    </source>
</evidence>
<dbReference type="InterPro" id="IPR013766">
    <property type="entry name" value="Thioredoxin_domain"/>
</dbReference>
<dbReference type="EMBL" id="LDAU01000013">
    <property type="protein sequence ID" value="KRX10935.1"/>
    <property type="molecule type" value="Genomic_DNA"/>
</dbReference>
<dbReference type="OMA" id="ADQVDYK"/>
<dbReference type="Proteomes" id="UP000054937">
    <property type="component" value="Unassembled WGS sequence"/>
</dbReference>
<dbReference type="GO" id="GO:0005783">
    <property type="term" value="C:endoplasmic reticulum"/>
    <property type="evidence" value="ECO:0007669"/>
    <property type="project" value="TreeGrafter"/>
</dbReference>
<dbReference type="InParanoid" id="A0A0V0R8W4"/>
<evidence type="ECO:0000259" key="2">
    <source>
        <dbReference type="PROSITE" id="PS51352"/>
    </source>
</evidence>
<feature type="chain" id="PRO_5006867714" evidence="1">
    <location>
        <begin position="18"/>
        <end position="157"/>
    </location>
</feature>
<reference evidence="3 4" key="1">
    <citation type="journal article" date="2015" name="Sci. Rep.">
        <title>Genome of the facultative scuticociliatosis pathogen Pseudocohnilembus persalinus provides insight into its virulence through horizontal gene transfer.</title>
        <authorList>
            <person name="Xiong J."/>
            <person name="Wang G."/>
            <person name="Cheng J."/>
            <person name="Tian M."/>
            <person name="Pan X."/>
            <person name="Warren A."/>
            <person name="Jiang C."/>
            <person name="Yuan D."/>
            <person name="Miao W."/>
        </authorList>
    </citation>
    <scope>NUCLEOTIDE SEQUENCE [LARGE SCALE GENOMIC DNA]</scope>
    <source>
        <strain evidence="3">36N120E</strain>
    </source>
</reference>